<evidence type="ECO:0008006" key="3">
    <source>
        <dbReference type="Google" id="ProtNLM"/>
    </source>
</evidence>
<accession>A0ABR9ZYI0</accession>
<protein>
    <recommendedName>
        <fullName evidence="3">DUF5050 domain-containing protein</fullName>
    </recommendedName>
</protein>
<reference evidence="1 2" key="1">
    <citation type="submission" date="2020-11" db="EMBL/GenBank/DDBJ databases">
        <title>Fusibacter basophilias sp. nov.</title>
        <authorList>
            <person name="Qiu D."/>
        </authorList>
    </citation>
    <scope>NUCLEOTIDE SEQUENCE [LARGE SCALE GENOMIC DNA]</scope>
    <source>
        <strain evidence="1 2">Q10-2</strain>
    </source>
</reference>
<name>A0ABR9ZYI0_9FIRM</name>
<sequence>MQLKKKIRINIILLFTLMLVSGLSYSENLTEKIQLPEDYSWDKGEQGRTNAELAEESSIIKKGKEYYFVNRMTEDGIYRIDEYGTVTQIVTKSISAGRHLKVGLNKIGDNIIFCDSKSILFYNVVSDEILDSGIKPLEELLAYEDAIFGIDTEENKLKYYNVVSGESLDIINFKDRNHYLTSQGYPDILGIDNGILYVYGDDKIYQYNIASRILTVYEDLTVLNENGEKIVPLLIANGNVYYEGSTANSEDLERYSYYGAKYSLIKKTIVTREYTHVIQGIYNIKPYPSRSEEEFNFKSGCPRVALNDRGNLVFMVDESDLRYAVWNTNKGVEKLDGFKGSFYESFSKKDQAYMRNTLTYYAKNSHVSCNYCKYFVEIIGNEIKLQRIWLSDISGIQFDEIATVGDNYLFWANSMSNFLVSYDKSTKQNTAIKYLSDYVDLEVKLEQVEDLFVKNIRSLYYGENIVQADQKIYFISEAISWFVEKGNLKTIEGLNIKCADNDIDIDEKHLVYQDDEKLFYINLDTGTKTLLKEAFNSAFSIYNDALYYIDPNDSNLNFENCTVGRVHKIDLESGKDISVADREVASNIIVFKEGILTHINPTLAGSWIFGDIYDTDGYALLDPITLNEIKVYSDVRLPNLYRDDLYFLDSLYSNTIYKYNAQNKNMEEFFKFKFPIQDYYFANDKIYYTVKSESYLLLEGNQSNNPEISLKLDMLSNKGDVQALSQLESFQLGTFEILPEGINFDDTLINDISFPFLKYEGVVYIPVTYKNSNLFDWKYNWDNDIGFSLEFKEGSDFRSRVSVPNFQNSGFVEVTLANYDFMLNGKKYRSIIDGFPIINYKGITYVAMDLIQ</sequence>
<gene>
    <name evidence="1" type="ORF">ISU02_20650</name>
</gene>
<dbReference type="SUPFAM" id="SSF63825">
    <property type="entry name" value="YWTD domain"/>
    <property type="match status" value="1"/>
</dbReference>
<evidence type="ECO:0000313" key="1">
    <source>
        <dbReference type="EMBL" id="MBF4695510.1"/>
    </source>
</evidence>
<dbReference type="SUPFAM" id="SSF75011">
    <property type="entry name" value="3-carboxy-cis,cis-mucoante lactonizing enzyme"/>
    <property type="match status" value="1"/>
</dbReference>
<proteinExistence type="predicted"/>
<comment type="caution">
    <text evidence="1">The sequence shown here is derived from an EMBL/GenBank/DDBJ whole genome shotgun (WGS) entry which is preliminary data.</text>
</comment>
<evidence type="ECO:0000313" key="2">
    <source>
        <dbReference type="Proteomes" id="UP000614200"/>
    </source>
</evidence>
<keyword evidence="2" id="KW-1185">Reference proteome</keyword>
<dbReference type="RefSeq" id="WP_194703747.1">
    <property type="nucleotide sequence ID" value="NZ_JADKNH010000016.1"/>
</dbReference>
<dbReference type="EMBL" id="JADKNH010000016">
    <property type="protein sequence ID" value="MBF4695510.1"/>
    <property type="molecule type" value="Genomic_DNA"/>
</dbReference>
<organism evidence="1 2">
    <name type="scientific">Fusibacter ferrireducens</name>
    <dbReference type="NCBI Taxonomy" id="2785058"/>
    <lineage>
        <taxon>Bacteria</taxon>
        <taxon>Bacillati</taxon>
        <taxon>Bacillota</taxon>
        <taxon>Clostridia</taxon>
        <taxon>Eubacteriales</taxon>
        <taxon>Eubacteriales Family XII. Incertae Sedis</taxon>
        <taxon>Fusibacter</taxon>
    </lineage>
</organism>
<dbReference type="Proteomes" id="UP000614200">
    <property type="component" value="Unassembled WGS sequence"/>
</dbReference>